<dbReference type="Gene3D" id="3.40.50.1460">
    <property type="match status" value="1"/>
</dbReference>
<sequence length="299" mass="33470">MSDTTDAKLESFQAGGDQSNVPESLVTTDETDSIGGYRSSGRIASMPESDFLSQHYAVKDRIGRAVIINNKTFGQRTGMDKRPGTDTDAVSMQTVLTTIGFQVERFDDLTADEIKNKLQQVASDDHSSSSSFLCVILTHGEEGYVFGTDDRVSLDDLVAPFKGDKCLSLAGKPKIFLIQACRAPEAGYEGDDGMEEEMDYDKSIRRIPTEADFLIALSVVPGCLVWNKSPKANSWFIKAIHDVFSRNWNKLDLMTMMTRVNKIVADEFETKNKAEFDKRKKQIPCITSMLVKDFYFFKR</sequence>
<dbReference type="VEuPathDB" id="VectorBase:BGLB000065"/>
<evidence type="ECO:0000313" key="7">
    <source>
        <dbReference type="EnsemblMetazoa" id="BGLB000065-PB"/>
    </source>
</evidence>
<evidence type="ECO:0000259" key="4">
    <source>
        <dbReference type="PROSITE" id="PS50207"/>
    </source>
</evidence>
<evidence type="ECO:0000256" key="1">
    <source>
        <dbReference type="ARBA" id="ARBA00010134"/>
    </source>
</evidence>
<dbReference type="InterPro" id="IPR015917">
    <property type="entry name" value="Pept_C14A"/>
</dbReference>
<dbReference type="SMR" id="A0A182YTS0"/>
<dbReference type="PROSITE" id="PS01121">
    <property type="entry name" value="CASPASE_HIS"/>
    <property type="match status" value="1"/>
</dbReference>
<dbReference type="SUPFAM" id="SSF52129">
    <property type="entry name" value="Caspase-like"/>
    <property type="match status" value="1"/>
</dbReference>
<dbReference type="STRING" id="6526.A0A182YTS0"/>
<dbReference type="EnsemblMetazoa" id="BGLB000065-RC">
    <property type="protein sequence ID" value="BGLB000065-PC"/>
    <property type="gene ID" value="BGLB000065"/>
</dbReference>
<evidence type="ECO:0008006" key="9">
    <source>
        <dbReference type="Google" id="ProtNLM"/>
    </source>
</evidence>
<gene>
    <name evidence="7" type="primary">106060604</name>
</gene>
<dbReference type="OrthoDB" id="6116485at2759"/>
<feature type="region of interest" description="Disordered" evidence="3">
    <location>
        <begin position="1"/>
        <end position="40"/>
    </location>
</feature>
<evidence type="ECO:0000256" key="2">
    <source>
        <dbReference type="RuleBase" id="RU003971"/>
    </source>
</evidence>
<dbReference type="PROSITE" id="PS50207">
    <property type="entry name" value="CASPASE_P10"/>
    <property type="match status" value="1"/>
</dbReference>
<dbReference type="GO" id="GO:0043525">
    <property type="term" value="P:positive regulation of neuron apoptotic process"/>
    <property type="evidence" value="ECO:0007669"/>
    <property type="project" value="TreeGrafter"/>
</dbReference>
<dbReference type="EnsemblMetazoa" id="BGLB000065-RA">
    <property type="protein sequence ID" value="BGLB000065-PA"/>
    <property type="gene ID" value="BGLB000065"/>
</dbReference>
<dbReference type="PROSITE" id="PS50208">
    <property type="entry name" value="CASPASE_P20"/>
    <property type="match status" value="1"/>
</dbReference>
<dbReference type="Pfam" id="PF00656">
    <property type="entry name" value="Peptidase_C14"/>
    <property type="match status" value="1"/>
</dbReference>
<dbReference type="GO" id="GO:0004197">
    <property type="term" value="F:cysteine-type endopeptidase activity"/>
    <property type="evidence" value="ECO:0007669"/>
    <property type="project" value="InterPro"/>
</dbReference>
<dbReference type="AlphaFoldDB" id="A0A182YTS0"/>
<reference evidence="7" key="4">
    <citation type="submission" date="2021-01" db="UniProtKB">
        <authorList>
            <consortium name="EnsemblMetazoa"/>
        </authorList>
    </citation>
    <scope>IDENTIFICATION</scope>
    <source>
        <strain evidence="7">BB02</strain>
    </source>
</reference>
<dbReference type="SMART" id="SM00115">
    <property type="entry name" value="CASc"/>
    <property type="match status" value="1"/>
</dbReference>
<accession>A0A182YTS0</accession>
<dbReference type="PANTHER" id="PTHR10454">
    <property type="entry name" value="CASPASE"/>
    <property type="match status" value="1"/>
</dbReference>
<dbReference type="InterPro" id="IPR011600">
    <property type="entry name" value="Pept_C14_caspase"/>
</dbReference>
<organism evidence="7 8">
    <name type="scientific">Biomphalaria glabrata</name>
    <name type="common">Bloodfluke planorb</name>
    <name type="synonym">Freshwater snail</name>
    <dbReference type="NCBI Taxonomy" id="6526"/>
    <lineage>
        <taxon>Eukaryota</taxon>
        <taxon>Metazoa</taxon>
        <taxon>Spiralia</taxon>
        <taxon>Lophotrochozoa</taxon>
        <taxon>Mollusca</taxon>
        <taxon>Gastropoda</taxon>
        <taxon>Heterobranchia</taxon>
        <taxon>Euthyneura</taxon>
        <taxon>Panpulmonata</taxon>
        <taxon>Hygrophila</taxon>
        <taxon>Lymnaeoidea</taxon>
        <taxon>Planorbidae</taxon>
        <taxon>Biomphalaria</taxon>
    </lineage>
</organism>
<dbReference type="InterPro" id="IPR016129">
    <property type="entry name" value="Caspase_his_AS"/>
</dbReference>
<dbReference type="InterPro" id="IPR002138">
    <property type="entry name" value="Pept_C14_p10"/>
</dbReference>
<reference evidence="6" key="3">
    <citation type="submission" date="2016-10" db="UniProtKB">
        <authorList>
            <consortium name="VectorBase"/>
        </authorList>
    </citation>
    <scope>IDENTIFICATION</scope>
    <source>
        <strain evidence="6">BB02</strain>
    </source>
</reference>
<dbReference type="CDD" id="cd00032">
    <property type="entry name" value="CASc"/>
    <property type="match status" value="1"/>
</dbReference>
<dbReference type="EnsemblMetazoa" id="BGLB000065-RB">
    <property type="protein sequence ID" value="BGLB000065-PB"/>
    <property type="gene ID" value="BGLB000065"/>
</dbReference>
<dbReference type="KEGG" id="bgt:106060604"/>
<dbReference type="Proteomes" id="UP000076420">
    <property type="component" value="Unassembled WGS sequence"/>
</dbReference>
<dbReference type="GO" id="GO:0005737">
    <property type="term" value="C:cytoplasm"/>
    <property type="evidence" value="ECO:0007669"/>
    <property type="project" value="TreeGrafter"/>
</dbReference>
<dbReference type="GO" id="GO:0006508">
    <property type="term" value="P:proteolysis"/>
    <property type="evidence" value="ECO:0007669"/>
    <property type="project" value="InterPro"/>
</dbReference>
<feature type="domain" description="Caspase family p20" evidence="5">
    <location>
        <begin position="61"/>
        <end position="185"/>
    </location>
</feature>
<name>A0A182YTS0_BIOGL</name>
<dbReference type="InterPro" id="IPR029030">
    <property type="entry name" value="Caspase-like_dom_sf"/>
</dbReference>
<reference evidence="6" key="1">
    <citation type="journal article" date="2004" name="J. Parasitol.">
        <title>The mitochondrial genome of Biomphalaria glabrata (Gastropoda: Basommatophora), intermediate host of Schistosoma mansoni.</title>
        <authorList>
            <person name="DeJong R.J."/>
            <person name="Emery A.M."/>
            <person name="Adema C.M."/>
        </authorList>
    </citation>
    <scope>NUCLEOTIDE SEQUENCE</scope>
    <source>
        <strain evidence="6">BB02</strain>
    </source>
</reference>
<evidence type="ECO:0000256" key="3">
    <source>
        <dbReference type="SAM" id="MobiDB-lite"/>
    </source>
</evidence>
<dbReference type="GO" id="GO:0006915">
    <property type="term" value="P:apoptotic process"/>
    <property type="evidence" value="ECO:0007669"/>
    <property type="project" value="TreeGrafter"/>
</dbReference>
<evidence type="ECO:0000313" key="6">
    <source>
        <dbReference type="EnsemblMetazoa" id="BGLB000065-PA"/>
    </source>
</evidence>
<evidence type="ECO:0000259" key="5">
    <source>
        <dbReference type="PROSITE" id="PS50208"/>
    </source>
</evidence>
<dbReference type="PANTHER" id="PTHR10454:SF232">
    <property type="entry name" value="AT03047P-RELATED"/>
    <property type="match status" value="1"/>
</dbReference>
<dbReference type="PRINTS" id="PR00376">
    <property type="entry name" value="IL1BCENZYME"/>
</dbReference>
<dbReference type="InterPro" id="IPR002398">
    <property type="entry name" value="Pept_C14"/>
</dbReference>
<evidence type="ECO:0000313" key="8">
    <source>
        <dbReference type="Proteomes" id="UP000076420"/>
    </source>
</evidence>
<feature type="domain" description="Caspase family p10" evidence="4">
    <location>
        <begin position="203"/>
        <end position="298"/>
    </location>
</feature>
<dbReference type="EnsemblMetazoa" id="BGLB000065-RD">
    <property type="protein sequence ID" value="BGLB000065-PD"/>
    <property type="gene ID" value="BGLB000065"/>
</dbReference>
<protein>
    <recommendedName>
        <fullName evidence="9">Caspase family p20 domain-containing protein</fullName>
    </recommendedName>
</protein>
<feature type="compositionally biased region" description="Polar residues" evidence="3">
    <location>
        <begin position="16"/>
        <end position="28"/>
    </location>
</feature>
<comment type="similarity">
    <text evidence="1 2">Belongs to the peptidase C14A family.</text>
</comment>
<dbReference type="VEuPathDB" id="VectorBase:BGLAX_038014"/>
<dbReference type="InterPro" id="IPR001309">
    <property type="entry name" value="Pept_C14_p20"/>
</dbReference>
<proteinExistence type="inferred from homology"/>
<reference evidence="6" key="2">
    <citation type="submission" date="2013-03" db="EMBL/GenBank/DDBJ databases">
        <title>Sequence assembly of the Biomphalaria glabrata genome version 4.3.</title>
        <authorList>
            <person name="Warren W."/>
            <person name="Wilson R.K."/>
            <person name="Hillier L.W."/>
            <person name="Minx P."/>
        </authorList>
    </citation>
    <scope>NUCLEOTIDE SEQUENCE</scope>
    <source>
        <strain evidence="6">BB02</strain>
    </source>
</reference>